<dbReference type="Gene3D" id="2.10.270.10">
    <property type="entry name" value="Cholin Binding"/>
    <property type="match status" value="4"/>
</dbReference>
<evidence type="ECO:0000256" key="1">
    <source>
        <dbReference type="ARBA" id="ARBA00022729"/>
    </source>
</evidence>
<dbReference type="CDD" id="cd10966">
    <property type="entry name" value="CE4_yadE_5s"/>
    <property type="match status" value="1"/>
</dbReference>
<dbReference type="PROSITE" id="PS51677">
    <property type="entry name" value="NODB"/>
    <property type="match status" value="1"/>
</dbReference>
<feature type="repeat" description="Cell wall-binding" evidence="3">
    <location>
        <begin position="468"/>
        <end position="487"/>
    </location>
</feature>
<keyword evidence="7" id="KW-1185">Reference proteome</keyword>
<organism evidence="6 7">
    <name type="scientific">Bacillus salipaludis</name>
    <dbReference type="NCBI Taxonomy" id="2547811"/>
    <lineage>
        <taxon>Bacteria</taxon>
        <taxon>Bacillati</taxon>
        <taxon>Bacillota</taxon>
        <taxon>Bacilli</taxon>
        <taxon>Bacillales</taxon>
        <taxon>Bacillaceae</taxon>
        <taxon>Bacillus</taxon>
    </lineage>
</organism>
<evidence type="ECO:0000313" key="7">
    <source>
        <dbReference type="Proteomes" id="UP001623041"/>
    </source>
</evidence>
<gene>
    <name evidence="6" type="ORF">ACJEBI_01560</name>
</gene>
<evidence type="ECO:0000256" key="4">
    <source>
        <dbReference type="SAM" id="SignalP"/>
    </source>
</evidence>
<evidence type="ECO:0000259" key="5">
    <source>
        <dbReference type="PROSITE" id="PS51677"/>
    </source>
</evidence>
<dbReference type="Pfam" id="PF01522">
    <property type="entry name" value="Polysacc_deac_1"/>
    <property type="match status" value="1"/>
</dbReference>
<dbReference type="InterPro" id="IPR002509">
    <property type="entry name" value="NODB_dom"/>
</dbReference>
<evidence type="ECO:0000256" key="3">
    <source>
        <dbReference type="PROSITE-ProRule" id="PRU00591"/>
    </source>
</evidence>
<feature type="repeat" description="Cell wall-binding" evidence="3">
    <location>
        <begin position="368"/>
        <end position="387"/>
    </location>
</feature>
<dbReference type="Pfam" id="PF19127">
    <property type="entry name" value="Choline_bind_3"/>
    <property type="match status" value="5"/>
</dbReference>
<dbReference type="Pfam" id="PF01473">
    <property type="entry name" value="Choline_bind_1"/>
    <property type="match status" value="2"/>
</dbReference>
<dbReference type="PROSITE" id="PS51170">
    <property type="entry name" value="CW"/>
    <property type="match status" value="9"/>
</dbReference>
<dbReference type="PANTHER" id="PTHR34216:SF13">
    <property type="entry name" value="XYLANASE_CHITIN DEACETYLASE"/>
    <property type="match status" value="1"/>
</dbReference>
<feature type="repeat" description="Cell wall-binding" evidence="3">
    <location>
        <begin position="328"/>
        <end position="347"/>
    </location>
</feature>
<protein>
    <submittedName>
        <fullName evidence="6">Polysaccharide deacetylase family protein</fullName>
    </submittedName>
</protein>
<feature type="chain" id="PRO_5045852990" evidence="4">
    <location>
        <begin position="30"/>
        <end position="554"/>
    </location>
</feature>
<sequence length="554" mass="62860">MREKKLVIIFAILLCSTIFLGITTTPAKASGNQDGIPILLYHHILKKSENGQPNNASILNLETFEEQMKYLNEQGYYTATLSELDAYLRGQITLPNKTVVITFDDGYKSNYLYAYPVLKKYGFKAGLFLVTNWIAANPVTFNPTGFQFLSWPELNEMRNVFEYGGHTNDLHYRNRGIPALLSESEQVILQDFEISRKIVNSAYFAYPYGGYNKRTTELVKMSGYKFAFTTTPANARVGNNSYEIGRKSVGPSTTMAAFKEMVKSGSSKEGWSRVGSKWYYLDENGVKKTSWLKWGRYWFYLDQSGLMKTGWIKSGGAWYFIDGSGVMQTGWVKLGGSWFYFDGSGIMKTGWIKSDGSWYYLNGTGVMQTGWIKLGGSWYYLGSNGVMRSGWVPAEGKWYFFDSVGAMKTGWINSGGKWYYSESGGSMRTGWVKSEGSWYFFDVKGVMKTGWIKSDGKWYYLDSGGAMKTGWLPYDGKWYFLESNGSMKIGWLESTEGKYYFKSDGTMDTGWIQTKEKWYYLYSTGLMAVNTEIDGYQIGSDGTRVEVPDTETTP</sequence>
<feature type="repeat" description="Cell wall-binding" evidence="3">
    <location>
        <begin position="388"/>
        <end position="407"/>
    </location>
</feature>
<dbReference type="Proteomes" id="UP001623041">
    <property type="component" value="Unassembled WGS sequence"/>
</dbReference>
<accession>A0ABW8R9P6</accession>
<dbReference type="InterPro" id="IPR051398">
    <property type="entry name" value="Polysacch_Deacetylase"/>
</dbReference>
<dbReference type="EMBL" id="JBJHQH010000001">
    <property type="protein sequence ID" value="MFK9090168.1"/>
    <property type="molecule type" value="Genomic_DNA"/>
</dbReference>
<keyword evidence="1 4" id="KW-0732">Signal</keyword>
<feature type="domain" description="NodB homology" evidence="5">
    <location>
        <begin position="97"/>
        <end position="234"/>
    </location>
</feature>
<dbReference type="PANTHER" id="PTHR34216">
    <property type="match status" value="1"/>
</dbReference>
<feature type="repeat" description="Cell wall-binding" evidence="3">
    <location>
        <begin position="428"/>
        <end position="447"/>
    </location>
</feature>
<name>A0ABW8R9P6_9BACI</name>
<dbReference type="InterPro" id="IPR018337">
    <property type="entry name" value="Cell_wall/Cho-bd_repeat"/>
</dbReference>
<dbReference type="InterPro" id="IPR011330">
    <property type="entry name" value="Glyco_hydro/deAcase_b/a-brl"/>
</dbReference>
<proteinExistence type="predicted"/>
<dbReference type="Gene3D" id="3.20.20.370">
    <property type="entry name" value="Glycoside hydrolase/deacetylase"/>
    <property type="match status" value="1"/>
</dbReference>
<feature type="repeat" description="Cell wall-binding" evidence="3">
    <location>
        <begin position="408"/>
        <end position="427"/>
    </location>
</feature>
<feature type="repeat" description="Cell wall-binding" evidence="3">
    <location>
        <begin position="348"/>
        <end position="367"/>
    </location>
</feature>
<dbReference type="RefSeq" id="WP_406578869.1">
    <property type="nucleotide sequence ID" value="NZ_JBJHQH010000001.1"/>
</dbReference>
<reference evidence="6 7" key="1">
    <citation type="submission" date="2024-11" db="EMBL/GenBank/DDBJ databases">
        <authorList>
            <person name="Lucas J.A."/>
        </authorList>
    </citation>
    <scope>NUCLEOTIDE SEQUENCE [LARGE SCALE GENOMIC DNA]</scope>
    <source>
        <strain evidence="6 7">Z 5.4</strain>
    </source>
</reference>
<keyword evidence="2" id="KW-0677">Repeat</keyword>
<evidence type="ECO:0000256" key="2">
    <source>
        <dbReference type="ARBA" id="ARBA00022737"/>
    </source>
</evidence>
<dbReference type="SUPFAM" id="SSF69360">
    <property type="entry name" value="Cell wall binding repeat"/>
    <property type="match status" value="2"/>
</dbReference>
<feature type="repeat" description="Cell wall-binding" evidence="3">
    <location>
        <begin position="448"/>
        <end position="467"/>
    </location>
</feature>
<feature type="signal peptide" evidence="4">
    <location>
        <begin position="1"/>
        <end position="29"/>
    </location>
</feature>
<dbReference type="SUPFAM" id="SSF88713">
    <property type="entry name" value="Glycoside hydrolase/deacetylase"/>
    <property type="match status" value="1"/>
</dbReference>
<evidence type="ECO:0000313" key="6">
    <source>
        <dbReference type="EMBL" id="MFK9090168.1"/>
    </source>
</evidence>
<comment type="caution">
    <text evidence="6">The sequence shown here is derived from an EMBL/GenBank/DDBJ whole genome shotgun (WGS) entry which is preliminary data.</text>
</comment>
<feature type="repeat" description="Cell wall-binding" evidence="3">
    <location>
        <begin position="308"/>
        <end position="327"/>
    </location>
</feature>